<feature type="transmembrane region" description="Helical" evidence="6">
    <location>
        <begin position="191"/>
        <end position="211"/>
    </location>
</feature>
<feature type="transmembrane region" description="Helical" evidence="6">
    <location>
        <begin position="256"/>
        <end position="275"/>
    </location>
</feature>
<dbReference type="PROSITE" id="PS51257">
    <property type="entry name" value="PROKAR_LIPOPROTEIN"/>
    <property type="match status" value="1"/>
</dbReference>
<feature type="transmembrane region" description="Helical" evidence="6">
    <location>
        <begin position="30"/>
        <end position="49"/>
    </location>
</feature>
<evidence type="ECO:0000313" key="7">
    <source>
        <dbReference type="EMBL" id="PQM48255.1"/>
    </source>
</evidence>
<evidence type="ECO:0000256" key="5">
    <source>
        <dbReference type="ARBA" id="ARBA00023136"/>
    </source>
</evidence>
<dbReference type="InterPro" id="IPR051598">
    <property type="entry name" value="TSUP/Inactive_protease-like"/>
</dbReference>
<dbReference type="PANTHER" id="PTHR43701">
    <property type="entry name" value="MEMBRANE TRANSPORTER PROTEIN MJ0441-RELATED"/>
    <property type="match status" value="1"/>
</dbReference>
<reference evidence="7 8" key="1">
    <citation type="journal article" date="2017" name="Int. J. Syst. Evol. Microbiol.">
        <title>Mycobacterium talmoniae sp. nov., a slowly growing mycobacterium isolated from human respiratory samples.</title>
        <authorList>
            <person name="Davidson R.M."/>
            <person name="DeGroote M.A."/>
            <person name="Marola J.L."/>
            <person name="Buss S."/>
            <person name="Jones V."/>
            <person name="McNeil M.R."/>
            <person name="Freifeld A.G."/>
            <person name="Elaine Epperson L."/>
            <person name="Hasan N.A."/>
            <person name="Jackson M."/>
            <person name="Iwen P.C."/>
            <person name="Salfinger M."/>
            <person name="Strong M."/>
        </authorList>
    </citation>
    <scope>NUCLEOTIDE SEQUENCE [LARGE SCALE GENOMIC DNA]</scope>
    <source>
        <strain evidence="7 8">ATCC BAA-2683</strain>
    </source>
</reference>
<evidence type="ECO:0000256" key="4">
    <source>
        <dbReference type="ARBA" id="ARBA00022989"/>
    </source>
</evidence>
<feature type="transmembrane region" description="Helical" evidence="6">
    <location>
        <begin position="86"/>
        <end position="105"/>
    </location>
</feature>
<dbReference type="PANTHER" id="PTHR43701:SF2">
    <property type="entry name" value="MEMBRANE TRANSPORTER PROTEIN YJNA-RELATED"/>
    <property type="match status" value="1"/>
</dbReference>
<name>A0A2S8BNN1_9MYCO</name>
<sequence length="276" mass="27689">MRPSVGWVLILCAVLLGVGCLTGLTTVLFGFGGGFVTVPVVAVVVAAYGGGDAMHTAVATSTAVMLVTASWATLAQHRAGRLQPQYLWPMIAFIAVGAALGAIAADWVSNTVLTVLFVVYLAGTIADSVTRSGFLSGATGHNAVPKPLSRTTATVGGIGVGAVASFLGVGGSVMTVPLLRRKGLPMADATALANPLSVPVAAVATIVYAVTGPAVPQPGQLGHVDLTAATALLGGSLPTIALAPRVIGSIPDRVHAIAYLILLTVVLVVMTVLALR</sequence>
<evidence type="ECO:0000256" key="6">
    <source>
        <dbReference type="RuleBase" id="RU363041"/>
    </source>
</evidence>
<keyword evidence="6" id="KW-1003">Cell membrane</keyword>
<evidence type="ECO:0000256" key="1">
    <source>
        <dbReference type="ARBA" id="ARBA00004141"/>
    </source>
</evidence>
<feature type="transmembrane region" description="Helical" evidence="6">
    <location>
        <begin position="223"/>
        <end position="244"/>
    </location>
</feature>
<evidence type="ECO:0000256" key="3">
    <source>
        <dbReference type="ARBA" id="ARBA00022692"/>
    </source>
</evidence>
<keyword evidence="4 6" id="KW-1133">Transmembrane helix</keyword>
<accession>A0A2S8BNN1</accession>
<organism evidence="7 8">
    <name type="scientific">Mycobacterium talmoniae</name>
    <dbReference type="NCBI Taxonomy" id="1858794"/>
    <lineage>
        <taxon>Bacteria</taxon>
        <taxon>Bacillati</taxon>
        <taxon>Actinomycetota</taxon>
        <taxon>Actinomycetes</taxon>
        <taxon>Mycobacteriales</taxon>
        <taxon>Mycobacteriaceae</taxon>
        <taxon>Mycobacterium</taxon>
    </lineage>
</organism>
<keyword evidence="5 6" id="KW-0472">Membrane</keyword>
<evidence type="ECO:0000313" key="8">
    <source>
        <dbReference type="Proteomes" id="UP000238296"/>
    </source>
</evidence>
<keyword evidence="3 6" id="KW-0812">Transmembrane</keyword>
<comment type="caution">
    <text evidence="7">The sequence shown here is derived from an EMBL/GenBank/DDBJ whole genome shotgun (WGS) entry which is preliminary data.</text>
</comment>
<proteinExistence type="inferred from homology"/>
<dbReference type="InterPro" id="IPR002781">
    <property type="entry name" value="TM_pro_TauE-like"/>
</dbReference>
<comment type="similarity">
    <text evidence="2 6">Belongs to the 4-toluene sulfonate uptake permease (TSUP) (TC 2.A.102) family.</text>
</comment>
<dbReference type="EMBL" id="PPEA01000215">
    <property type="protein sequence ID" value="PQM48255.1"/>
    <property type="molecule type" value="Genomic_DNA"/>
</dbReference>
<evidence type="ECO:0000256" key="2">
    <source>
        <dbReference type="ARBA" id="ARBA00009142"/>
    </source>
</evidence>
<dbReference type="Pfam" id="PF01925">
    <property type="entry name" value="TauE"/>
    <property type="match status" value="1"/>
</dbReference>
<dbReference type="GO" id="GO:0005886">
    <property type="term" value="C:plasma membrane"/>
    <property type="evidence" value="ECO:0007669"/>
    <property type="project" value="UniProtKB-SubCell"/>
</dbReference>
<feature type="transmembrane region" description="Helical" evidence="6">
    <location>
        <begin position="56"/>
        <end position="74"/>
    </location>
</feature>
<feature type="transmembrane region" description="Helical" evidence="6">
    <location>
        <begin position="112"/>
        <end position="134"/>
    </location>
</feature>
<comment type="subcellular location">
    <subcellularLocation>
        <location evidence="6">Cell membrane</location>
        <topology evidence="6">Multi-pass membrane protein</topology>
    </subcellularLocation>
    <subcellularLocation>
        <location evidence="1">Membrane</location>
        <topology evidence="1">Multi-pass membrane protein</topology>
    </subcellularLocation>
</comment>
<dbReference type="AlphaFoldDB" id="A0A2S8BNN1"/>
<feature type="transmembrane region" description="Helical" evidence="6">
    <location>
        <begin position="154"/>
        <end position="179"/>
    </location>
</feature>
<protein>
    <recommendedName>
        <fullName evidence="6">Probable membrane transporter protein</fullName>
    </recommendedName>
</protein>
<gene>
    <name evidence="7" type="ORF">C1Y40_01534</name>
</gene>
<dbReference type="Proteomes" id="UP000238296">
    <property type="component" value="Unassembled WGS sequence"/>
</dbReference>